<feature type="region of interest" description="Disordered" evidence="6">
    <location>
        <begin position="262"/>
        <end position="421"/>
    </location>
</feature>
<feature type="transmembrane region" description="Helical" evidence="7">
    <location>
        <begin position="147"/>
        <end position="171"/>
    </location>
</feature>
<gene>
    <name evidence="9" type="ORF">UCREL1_35</name>
</gene>
<accession>M7U1T9</accession>
<dbReference type="InterPro" id="IPR049326">
    <property type="entry name" value="Rhodopsin_dom_fungi"/>
</dbReference>
<dbReference type="PANTHER" id="PTHR33048">
    <property type="entry name" value="PTH11-LIKE INTEGRAL MEMBRANE PROTEIN (AFU_ORTHOLOGUE AFUA_5G11245)"/>
    <property type="match status" value="1"/>
</dbReference>
<evidence type="ECO:0000256" key="6">
    <source>
        <dbReference type="SAM" id="MobiDB-lite"/>
    </source>
</evidence>
<evidence type="ECO:0000256" key="1">
    <source>
        <dbReference type="ARBA" id="ARBA00004141"/>
    </source>
</evidence>
<feature type="transmembrane region" description="Helical" evidence="7">
    <location>
        <begin position="70"/>
        <end position="93"/>
    </location>
</feature>
<evidence type="ECO:0000259" key="8">
    <source>
        <dbReference type="Pfam" id="PF20684"/>
    </source>
</evidence>
<evidence type="ECO:0000256" key="5">
    <source>
        <dbReference type="ARBA" id="ARBA00038359"/>
    </source>
</evidence>
<feature type="domain" description="Rhodopsin" evidence="8">
    <location>
        <begin position="23"/>
        <end position="247"/>
    </location>
</feature>
<keyword evidence="3 7" id="KW-1133">Transmembrane helix</keyword>
<feature type="compositionally biased region" description="Polar residues" evidence="6">
    <location>
        <begin position="392"/>
        <end position="412"/>
    </location>
</feature>
<dbReference type="Proteomes" id="UP000012174">
    <property type="component" value="Unassembled WGS sequence"/>
</dbReference>
<keyword evidence="2 7" id="KW-0812">Transmembrane</keyword>
<feature type="transmembrane region" description="Helical" evidence="7">
    <location>
        <begin position="183"/>
        <end position="203"/>
    </location>
</feature>
<name>M7U1T9_EUTLA</name>
<dbReference type="PANTHER" id="PTHR33048:SF47">
    <property type="entry name" value="INTEGRAL MEMBRANE PROTEIN-RELATED"/>
    <property type="match status" value="1"/>
</dbReference>
<feature type="compositionally biased region" description="Low complexity" evidence="6">
    <location>
        <begin position="370"/>
        <end position="382"/>
    </location>
</feature>
<dbReference type="OrthoDB" id="3648173at2759"/>
<dbReference type="eggNOG" id="ENOG502S025">
    <property type="taxonomic scope" value="Eukaryota"/>
</dbReference>
<dbReference type="InterPro" id="IPR052337">
    <property type="entry name" value="SAT4-like"/>
</dbReference>
<evidence type="ECO:0000313" key="10">
    <source>
        <dbReference type="Proteomes" id="UP000012174"/>
    </source>
</evidence>
<keyword evidence="4 7" id="KW-0472">Membrane</keyword>
<feature type="transmembrane region" description="Helical" evidence="7">
    <location>
        <begin position="105"/>
        <end position="135"/>
    </location>
</feature>
<proteinExistence type="inferred from homology"/>
<protein>
    <submittedName>
        <fullName evidence="9">Putative integral membrane protein</fullName>
    </submittedName>
</protein>
<evidence type="ECO:0000313" key="9">
    <source>
        <dbReference type="EMBL" id="EMR72905.1"/>
    </source>
</evidence>
<dbReference type="GO" id="GO:0016020">
    <property type="term" value="C:membrane"/>
    <property type="evidence" value="ECO:0007669"/>
    <property type="project" value="UniProtKB-SubCell"/>
</dbReference>
<organism evidence="9 10">
    <name type="scientific">Eutypa lata (strain UCR-EL1)</name>
    <name type="common">Grapevine dieback disease fungus</name>
    <name type="synonym">Eutypa armeniacae</name>
    <dbReference type="NCBI Taxonomy" id="1287681"/>
    <lineage>
        <taxon>Eukaryota</taxon>
        <taxon>Fungi</taxon>
        <taxon>Dikarya</taxon>
        <taxon>Ascomycota</taxon>
        <taxon>Pezizomycotina</taxon>
        <taxon>Sordariomycetes</taxon>
        <taxon>Xylariomycetidae</taxon>
        <taxon>Xylariales</taxon>
        <taxon>Diatrypaceae</taxon>
        <taxon>Eutypa</taxon>
    </lineage>
</organism>
<feature type="compositionally biased region" description="Polar residues" evidence="6">
    <location>
        <begin position="355"/>
        <end position="369"/>
    </location>
</feature>
<evidence type="ECO:0000256" key="3">
    <source>
        <dbReference type="ARBA" id="ARBA00022989"/>
    </source>
</evidence>
<dbReference type="AlphaFoldDB" id="M7U1T9"/>
<comment type="similarity">
    <text evidence="5">Belongs to the SAT4 family.</text>
</comment>
<dbReference type="OMA" id="WDIHIDV"/>
<dbReference type="Pfam" id="PF20684">
    <property type="entry name" value="Fung_rhodopsin"/>
    <property type="match status" value="1"/>
</dbReference>
<dbReference type="EMBL" id="KB705355">
    <property type="protein sequence ID" value="EMR72905.1"/>
    <property type="molecule type" value="Genomic_DNA"/>
</dbReference>
<comment type="subcellular location">
    <subcellularLocation>
        <location evidence="1">Membrane</location>
        <topology evidence="1">Multi-pass membrane protein</topology>
    </subcellularLocation>
</comment>
<dbReference type="HOGENOM" id="CLU_028200_0_4_1"/>
<feature type="compositionally biased region" description="Polar residues" evidence="6">
    <location>
        <begin position="298"/>
        <end position="321"/>
    </location>
</feature>
<keyword evidence="10" id="KW-1185">Reference proteome</keyword>
<evidence type="ECO:0000256" key="2">
    <source>
        <dbReference type="ARBA" id="ARBA00022692"/>
    </source>
</evidence>
<sequence>MAGKGSAIDDESQVGKITAILIAGYEDVFIVCAQVMIITEAILIGLETKWGLGRHSWLQDEAEYFPYMKVFYASIVIYSVGMCFLKISILLQYRRIFAVAMMQKLTLIGLIFEGCWAITATFLLALICVPVASFWDDSIEGRCINQLVVWYLNATINLVTDFLVFSMPLPVISSLQLRKPQKIMLMGIFCLGFFGCIISILRLRTLSVAAETDDPTWDNVDAAIWSFLELSIGVTVSCLPTLRPLLVKITPNLFASITPRRSGGNVVHGTGSQNPYHFPYPHSHSRSHGGGTELPSARTWTQSQSRARTAVMSTQTQTQTIKDSDSTSDLFDGAGSGSGIASSHARPSENEDRLNNNSTYNVEVSSGTKSQGSIWSSGGRSSRSSDERRPGNNNSNKNISWGGITATTQITQEVEVARDPV</sequence>
<evidence type="ECO:0000256" key="7">
    <source>
        <dbReference type="SAM" id="Phobius"/>
    </source>
</evidence>
<reference evidence="10" key="1">
    <citation type="journal article" date="2013" name="Genome Announc.">
        <title>Draft genome sequence of the grapevine dieback fungus Eutypa lata UCR-EL1.</title>
        <authorList>
            <person name="Blanco-Ulate B."/>
            <person name="Rolshausen P.E."/>
            <person name="Cantu D."/>
        </authorList>
    </citation>
    <scope>NUCLEOTIDE SEQUENCE [LARGE SCALE GENOMIC DNA]</scope>
    <source>
        <strain evidence="10">UCR-EL1</strain>
    </source>
</reference>
<evidence type="ECO:0000256" key="4">
    <source>
        <dbReference type="ARBA" id="ARBA00023136"/>
    </source>
</evidence>
<dbReference type="KEGG" id="ela:UCREL1_35"/>